<dbReference type="SMART" id="SM00842">
    <property type="entry name" value="FtsA"/>
    <property type="match status" value="1"/>
</dbReference>
<dbReference type="InterPro" id="IPR003494">
    <property type="entry name" value="SHS2_FtsA"/>
</dbReference>
<dbReference type="GO" id="GO:0051301">
    <property type="term" value="P:cell division"/>
    <property type="evidence" value="ECO:0007669"/>
    <property type="project" value="InterPro"/>
</dbReference>
<dbReference type="PANTHER" id="PTHR32432">
    <property type="entry name" value="CELL DIVISION PROTEIN FTSA-RELATED"/>
    <property type="match status" value="1"/>
</dbReference>
<evidence type="ECO:0000313" key="2">
    <source>
        <dbReference type="EMBL" id="ROQ46443.1"/>
    </source>
</evidence>
<dbReference type="InterPro" id="IPR005883">
    <property type="entry name" value="PilM"/>
</dbReference>
<dbReference type="AlphaFoldDB" id="A0A9X8HIT2"/>
<evidence type="ECO:0000313" key="3">
    <source>
        <dbReference type="Proteomes" id="UP000269115"/>
    </source>
</evidence>
<dbReference type="RefSeq" id="WP_123753424.1">
    <property type="nucleotide sequence ID" value="NZ_RJUR01000016.1"/>
</dbReference>
<gene>
    <name evidence="2" type="ORF">EDF85_4282</name>
</gene>
<proteinExistence type="predicted"/>
<evidence type="ECO:0000259" key="1">
    <source>
        <dbReference type="SMART" id="SM00842"/>
    </source>
</evidence>
<dbReference type="PANTHER" id="PTHR32432:SF3">
    <property type="entry name" value="ETHANOLAMINE UTILIZATION PROTEIN EUTJ"/>
    <property type="match status" value="1"/>
</dbReference>
<dbReference type="InterPro" id="IPR043129">
    <property type="entry name" value="ATPase_NBD"/>
</dbReference>
<sequence length="283" mass="29552">MFGRFGKDAGSLLGIDISCCAVRLLQLRQVAGAFEVRAQAVQTLAAGVLQDGRVADPAQLAQVLGDALARSGATLREAALAIPATAVLSKTVQVPAGLAEDALIARLCHEAEPFIPFALDEAAFDFECRGSVAHDPCYEAVGVYACHQGWLDGLEAALELAGLRARVVETDSLALLRAVGADDDAVAVVRVEPGHWALHAQHQAWRADVGAAADVPQALAACIERWLQALEGPAPARLVVTGAAADSARALEVQRRLGIETTVFDAAEPALALAYGLAMRRAP</sequence>
<dbReference type="EMBL" id="RJUR01000016">
    <property type="protein sequence ID" value="ROQ46443.1"/>
    <property type="molecule type" value="Genomic_DNA"/>
</dbReference>
<dbReference type="Gene3D" id="3.30.420.40">
    <property type="match status" value="1"/>
</dbReference>
<feature type="domain" description="SHS2" evidence="1">
    <location>
        <begin position="12"/>
        <end position="179"/>
    </location>
</feature>
<comment type="caution">
    <text evidence="2">The sequence shown here is derived from an EMBL/GenBank/DDBJ whole genome shotgun (WGS) entry which is preliminary data.</text>
</comment>
<name>A0A9X8HIT2_PSEPU</name>
<dbReference type="InterPro" id="IPR050696">
    <property type="entry name" value="FtsA/MreB"/>
</dbReference>
<protein>
    <submittedName>
        <fullName evidence="2">Type IV pilus assembly protein PilM</fullName>
    </submittedName>
</protein>
<dbReference type="SUPFAM" id="SSF53067">
    <property type="entry name" value="Actin-like ATPase domain"/>
    <property type="match status" value="1"/>
</dbReference>
<organism evidence="2 3">
    <name type="scientific">Pseudomonas putida</name>
    <name type="common">Arthrobacter siderocapsulatus</name>
    <dbReference type="NCBI Taxonomy" id="303"/>
    <lineage>
        <taxon>Bacteria</taxon>
        <taxon>Pseudomonadati</taxon>
        <taxon>Pseudomonadota</taxon>
        <taxon>Gammaproteobacteria</taxon>
        <taxon>Pseudomonadales</taxon>
        <taxon>Pseudomonadaceae</taxon>
        <taxon>Pseudomonas</taxon>
    </lineage>
</organism>
<reference evidence="2 3" key="1">
    <citation type="submission" date="2018-11" db="EMBL/GenBank/DDBJ databases">
        <title>Genomic analyses of the natural microbiome of Caenorhabditis elegans.</title>
        <authorList>
            <person name="Samuel B."/>
        </authorList>
    </citation>
    <scope>NUCLEOTIDE SEQUENCE [LARGE SCALE GENOMIC DNA]</scope>
    <source>
        <strain evidence="2 3">BIGb0473</strain>
    </source>
</reference>
<dbReference type="Pfam" id="PF11104">
    <property type="entry name" value="PilM_2"/>
    <property type="match status" value="1"/>
</dbReference>
<dbReference type="Proteomes" id="UP000269115">
    <property type="component" value="Unassembled WGS sequence"/>
</dbReference>
<accession>A0A9X8HIT2</accession>